<gene>
    <name evidence="2" type="ORF">PanWU01x14_255930</name>
</gene>
<accession>A0A2P5BAJ1</accession>
<sequence length="117" mass="13157">MATCGVRGLSVYNLISPYYKKAALQATYIDIVRQINSPSNLTFPNEVVNLVVEPLVITKIHGRPKNTRIESTREDSAKQKCSRYGNSGHNRQMCHNPIPLRNTINEAADHPTRILQV</sequence>
<protein>
    <submittedName>
        <fullName evidence="2">Uncharacterized protein</fullName>
    </submittedName>
</protein>
<evidence type="ECO:0000313" key="3">
    <source>
        <dbReference type="Proteomes" id="UP000237105"/>
    </source>
</evidence>
<feature type="region of interest" description="Disordered" evidence="1">
    <location>
        <begin position="67"/>
        <end position="96"/>
    </location>
</feature>
<dbReference type="Proteomes" id="UP000237105">
    <property type="component" value="Unassembled WGS sequence"/>
</dbReference>
<dbReference type="AlphaFoldDB" id="A0A2P5BAJ1"/>
<reference evidence="3" key="1">
    <citation type="submission" date="2016-06" db="EMBL/GenBank/DDBJ databases">
        <title>Parallel loss of symbiosis genes in relatives of nitrogen-fixing non-legume Parasponia.</title>
        <authorList>
            <person name="Van Velzen R."/>
            <person name="Holmer R."/>
            <person name="Bu F."/>
            <person name="Rutten L."/>
            <person name="Van Zeijl A."/>
            <person name="Liu W."/>
            <person name="Santuari L."/>
            <person name="Cao Q."/>
            <person name="Sharma T."/>
            <person name="Shen D."/>
            <person name="Roswanjaya Y."/>
            <person name="Wardhani T."/>
            <person name="Kalhor M.S."/>
            <person name="Jansen J."/>
            <person name="Van den Hoogen J."/>
            <person name="Gungor B."/>
            <person name="Hartog M."/>
            <person name="Hontelez J."/>
            <person name="Verver J."/>
            <person name="Yang W.-C."/>
            <person name="Schijlen E."/>
            <person name="Repin R."/>
            <person name="Schilthuizen M."/>
            <person name="Schranz E."/>
            <person name="Heidstra R."/>
            <person name="Miyata K."/>
            <person name="Fedorova E."/>
            <person name="Kohlen W."/>
            <person name="Bisseling T."/>
            <person name="Smit S."/>
            <person name="Geurts R."/>
        </authorList>
    </citation>
    <scope>NUCLEOTIDE SEQUENCE [LARGE SCALE GENOMIC DNA]</scope>
    <source>
        <strain evidence="3">cv. WU1-14</strain>
    </source>
</reference>
<evidence type="ECO:0000313" key="2">
    <source>
        <dbReference type="EMBL" id="PON45812.1"/>
    </source>
</evidence>
<name>A0A2P5BAJ1_PARAD</name>
<dbReference type="EMBL" id="JXTB01000323">
    <property type="protein sequence ID" value="PON45812.1"/>
    <property type="molecule type" value="Genomic_DNA"/>
</dbReference>
<comment type="caution">
    <text evidence="2">The sequence shown here is derived from an EMBL/GenBank/DDBJ whole genome shotgun (WGS) entry which is preliminary data.</text>
</comment>
<feature type="compositionally biased region" description="Basic and acidic residues" evidence="1">
    <location>
        <begin position="67"/>
        <end position="78"/>
    </location>
</feature>
<evidence type="ECO:0000256" key="1">
    <source>
        <dbReference type="SAM" id="MobiDB-lite"/>
    </source>
</evidence>
<proteinExistence type="predicted"/>
<keyword evidence="3" id="KW-1185">Reference proteome</keyword>
<organism evidence="2 3">
    <name type="scientific">Parasponia andersonii</name>
    <name type="common">Sponia andersonii</name>
    <dbReference type="NCBI Taxonomy" id="3476"/>
    <lineage>
        <taxon>Eukaryota</taxon>
        <taxon>Viridiplantae</taxon>
        <taxon>Streptophyta</taxon>
        <taxon>Embryophyta</taxon>
        <taxon>Tracheophyta</taxon>
        <taxon>Spermatophyta</taxon>
        <taxon>Magnoliopsida</taxon>
        <taxon>eudicotyledons</taxon>
        <taxon>Gunneridae</taxon>
        <taxon>Pentapetalae</taxon>
        <taxon>rosids</taxon>
        <taxon>fabids</taxon>
        <taxon>Rosales</taxon>
        <taxon>Cannabaceae</taxon>
        <taxon>Parasponia</taxon>
    </lineage>
</organism>
<dbReference type="OrthoDB" id="1938144at2759"/>